<evidence type="ECO:0000256" key="2">
    <source>
        <dbReference type="ARBA" id="ARBA00023015"/>
    </source>
</evidence>
<dbReference type="GO" id="GO:0003677">
    <property type="term" value="F:DNA binding"/>
    <property type="evidence" value="ECO:0007669"/>
    <property type="project" value="UniProtKB-KW"/>
</dbReference>
<dbReference type="InterPro" id="IPR007627">
    <property type="entry name" value="RNA_pol_sigma70_r2"/>
</dbReference>
<dbReference type="SUPFAM" id="SSF88946">
    <property type="entry name" value="Sigma2 domain of RNA polymerase sigma factors"/>
    <property type="match status" value="1"/>
</dbReference>
<dbReference type="GO" id="GO:0006352">
    <property type="term" value="P:DNA-templated transcription initiation"/>
    <property type="evidence" value="ECO:0007669"/>
    <property type="project" value="InterPro"/>
</dbReference>
<dbReference type="InterPro" id="IPR039425">
    <property type="entry name" value="RNA_pol_sigma-70-like"/>
</dbReference>
<dbReference type="NCBIfam" id="TIGR02937">
    <property type="entry name" value="sigma70-ECF"/>
    <property type="match status" value="1"/>
</dbReference>
<name>A0A2Z5G4S1_9BACT</name>
<evidence type="ECO:0000256" key="3">
    <source>
        <dbReference type="ARBA" id="ARBA00023082"/>
    </source>
</evidence>
<evidence type="ECO:0000313" key="10">
    <source>
        <dbReference type="EMBL" id="AXC14071.1"/>
    </source>
</evidence>
<evidence type="ECO:0000259" key="9">
    <source>
        <dbReference type="Pfam" id="PF08281"/>
    </source>
</evidence>
<dbReference type="InterPro" id="IPR013249">
    <property type="entry name" value="RNA_pol_sigma70_r4_t2"/>
</dbReference>
<comment type="similarity">
    <text evidence="1 6">Belongs to the sigma-70 factor family. ECF subfamily.</text>
</comment>
<accession>A0A2Z5G4S1</accession>
<feature type="domain" description="RNA polymerase sigma factor 70 region 4 type 2" evidence="9">
    <location>
        <begin position="96"/>
        <end position="146"/>
    </location>
</feature>
<feature type="domain" description="RNA polymerase sigma-70 region 2" evidence="8">
    <location>
        <begin position="5"/>
        <end position="58"/>
    </location>
</feature>
<feature type="region of interest" description="Disordered" evidence="7">
    <location>
        <begin position="145"/>
        <end position="175"/>
    </location>
</feature>
<dbReference type="KEGG" id="abas:ACPOL_4805"/>
<evidence type="ECO:0000256" key="1">
    <source>
        <dbReference type="ARBA" id="ARBA00010641"/>
    </source>
</evidence>
<dbReference type="CDD" id="cd06171">
    <property type="entry name" value="Sigma70_r4"/>
    <property type="match status" value="1"/>
</dbReference>
<keyword evidence="2 6" id="KW-0805">Transcription regulation</keyword>
<dbReference type="InterPro" id="IPR000838">
    <property type="entry name" value="RNA_pol_sigma70_ECF_CS"/>
</dbReference>
<dbReference type="EMBL" id="CP030840">
    <property type="protein sequence ID" value="AXC14071.1"/>
    <property type="molecule type" value="Genomic_DNA"/>
</dbReference>
<reference evidence="10 11" key="1">
    <citation type="journal article" date="2018" name="Front. Microbiol.">
        <title>Hydrolytic Capabilities as a Key to Environmental Success: Chitinolytic and Cellulolytic Acidobacteria From Acidic Sub-arctic Soils and Boreal Peatlands.</title>
        <authorList>
            <person name="Belova S.E."/>
            <person name="Ravin N.V."/>
            <person name="Pankratov T.A."/>
            <person name="Rakitin A.L."/>
            <person name="Ivanova A.A."/>
            <person name="Beletsky A.V."/>
            <person name="Mardanov A.V."/>
            <person name="Sinninghe Damste J.S."/>
            <person name="Dedysh S.N."/>
        </authorList>
    </citation>
    <scope>NUCLEOTIDE SEQUENCE [LARGE SCALE GENOMIC DNA]</scope>
    <source>
        <strain evidence="10 11">SBC82</strain>
    </source>
</reference>
<dbReference type="InterPro" id="IPR014284">
    <property type="entry name" value="RNA_pol_sigma-70_dom"/>
</dbReference>
<organism evidence="10 11">
    <name type="scientific">Acidisarcina polymorpha</name>
    <dbReference type="NCBI Taxonomy" id="2211140"/>
    <lineage>
        <taxon>Bacteria</taxon>
        <taxon>Pseudomonadati</taxon>
        <taxon>Acidobacteriota</taxon>
        <taxon>Terriglobia</taxon>
        <taxon>Terriglobales</taxon>
        <taxon>Acidobacteriaceae</taxon>
        <taxon>Acidisarcina</taxon>
    </lineage>
</organism>
<evidence type="ECO:0000256" key="5">
    <source>
        <dbReference type="ARBA" id="ARBA00023163"/>
    </source>
</evidence>
<dbReference type="AlphaFoldDB" id="A0A2Z5G4S1"/>
<dbReference type="Gene3D" id="1.10.1740.10">
    <property type="match status" value="1"/>
</dbReference>
<proteinExistence type="inferred from homology"/>
<keyword evidence="3 6" id="KW-0731">Sigma factor</keyword>
<gene>
    <name evidence="10" type="ORF">ACPOL_4805</name>
</gene>
<feature type="compositionally biased region" description="Polar residues" evidence="7">
    <location>
        <begin position="148"/>
        <end position="175"/>
    </location>
</feature>
<evidence type="ECO:0000313" key="11">
    <source>
        <dbReference type="Proteomes" id="UP000253606"/>
    </source>
</evidence>
<dbReference type="InterPro" id="IPR036388">
    <property type="entry name" value="WH-like_DNA-bd_sf"/>
</dbReference>
<dbReference type="InterPro" id="IPR013324">
    <property type="entry name" value="RNA_pol_sigma_r3/r4-like"/>
</dbReference>
<dbReference type="PANTHER" id="PTHR43133:SF51">
    <property type="entry name" value="RNA POLYMERASE SIGMA FACTOR"/>
    <property type="match status" value="1"/>
</dbReference>
<dbReference type="PANTHER" id="PTHR43133">
    <property type="entry name" value="RNA POLYMERASE ECF-TYPE SIGMA FACTO"/>
    <property type="match status" value="1"/>
</dbReference>
<keyword evidence="4 6" id="KW-0238">DNA-binding</keyword>
<keyword evidence="5 6" id="KW-0804">Transcription</keyword>
<dbReference type="InterPro" id="IPR013325">
    <property type="entry name" value="RNA_pol_sigma_r2"/>
</dbReference>
<dbReference type="SUPFAM" id="SSF88659">
    <property type="entry name" value="Sigma3 and sigma4 domains of RNA polymerase sigma factors"/>
    <property type="match status" value="1"/>
</dbReference>
<sequence>MAFCLLRNEADAEDVVQEAFLKSFQNLTKFRIESGFGTWLIGIVLNEARERSRKKKRTPMNSINEEIKASTSIATPVDQRGLPSQHFEQKETAALLSQAVFSLPESYREMFMLRMVEGWSVKDSAQILSIDLSTAKARLHTARRMLQGKSSTGSARISAVRRNSNTEPSLTAGSK</sequence>
<evidence type="ECO:0000256" key="4">
    <source>
        <dbReference type="ARBA" id="ARBA00023125"/>
    </source>
</evidence>
<protein>
    <recommendedName>
        <fullName evidence="6">RNA polymerase sigma factor</fullName>
    </recommendedName>
</protein>
<dbReference type="Pfam" id="PF08281">
    <property type="entry name" value="Sigma70_r4_2"/>
    <property type="match status" value="1"/>
</dbReference>
<evidence type="ECO:0000256" key="6">
    <source>
        <dbReference type="RuleBase" id="RU000716"/>
    </source>
</evidence>
<keyword evidence="11" id="KW-1185">Reference proteome</keyword>
<evidence type="ECO:0000256" key="7">
    <source>
        <dbReference type="SAM" id="MobiDB-lite"/>
    </source>
</evidence>
<dbReference type="PROSITE" id="PS01063">
    <property type="entry name" value="SIGMA70_ECF"/>
    <property type="match status" value="1"/>
</dbReference>
<evidence type="ECO:0000259" key="8">
    <source>
        <dbReference type="Pfam" id="PF04542"/>
    </source>
</evidence>
<dbReference type="Pfam" id="PF04542">
    <property type="entry name" value="Sigma70_r2"/>
    <property type="match status" value="1"/>
</dbReference>
<dbReference type="Gene3D" id="1.10.10.10">
    <property type="entry name" value="Winged helix-like DNA-binding domain superfamily/Winged helix DNA-binding domain"/>
    <property type="match status" value="1"/>
</dbReference>
<dbReference type="GO" id="GO:0016987">
    <property type="term" value="F:sigma factor activity"/>
    <property type="evidence" value="ECO:0007669"/>
    <property type="project" value="UniProtKB-KW"/>
</dbReference>
<dbReference type="Proteomes" id="UP000253606">
    <property type="component" value="Chromosome"/>
</dbReference>